<comment type="caution">
    <text evidence="8">The sequence shown here is derived from an EMBL/GenBank/DDBJ whole genome shotgun (WGS) entry which is preliminary data.</text>
</comment>
<dbReference type="AlphaFoldDB" id="A0AA39I7Y4"/>
<evidence type="ECO:0000256" key="4">
    <source>
        <dbReference type="ARBA" id="ARBA00022729"/>
    </source>
</evidence>
<accession>A0AA39I7Y4</accession>
<proteinExistence type="inferred from homology"/>
<evidence type="ECO:0000256" key="3">
    <source>
        <dbReference type="ARBA" id="ARBA00022525"/>
    </source>
</evidence>
<sequence length="195" mass="22225">MNLRSFGLLLIVAVPAILAENYEGHMLICGFVPSDYYEFMSGLSEGEVDTLQNVKAANFFVDNATELIEKIRDESPELADKIEKFHDEIYEKLDQLSEGAKDFMAEMMGTLAAMHDMKPNATECLKKCMKATFGYIKKAEKMPEDEMAEIETAFPNVKQYWEDPKVKKFLEKNLNKDPKAVVDKLVDSETPVKHR</sequence>
<dbReference type="InterPro" id="IPR008632">
    <property type="entry name" value="Gp-FAR-1"/>
</dbReference>
<dbReference type="Pfam" id="PF05823">
    <property type="entry name" value="Gp-FAR-1"/>
    <property type="match status" value="1"/>
</dbReference>
<keyword evidence="9" id="KW-1185">Reference proteome</keyword>
<evidence type="ECO:0008006" key="10">
    <source>
        <dbReference type="Google" id="ProtNLM"/>
    </source>
</evidence>
<keyword evidence="3" id="KW-0964">Secreted</keyword>
<organism evidence="8 9">
    <name type="scientific">Steinernema hermaphroditum</name>
    <dbReference type="NCBI Taxonomy" id="289476"/>
    <lineage>
        <taxon>Eukaryota</taxon>
        <taxon>Metazoa</taxon>
        <taxon>Ecdysozoa</taxon>
        <taxon>Nematoda</taxon>
        <taxon>Chromadorea</taxon>
        <taxon>Rhabditida</taxon>
        <taxon>Tylenchina</taxon>
        <taxon>Panagrolaimomorpha</taxon>
        <taxon>Strongyloidoidea</taxon>
        <taxon>Steinernematidae</taxon>
        <taxon>Steinernema</taxon>
    </lineage>
</organism>
<gene>
    <name evidence="8" type="ORF">QR680_013750</name>
</gene>
<reference evidence="8" key="1">
    <citation type="submission" date="2023-06" db="EMBL/GenBank/DDBJ databases">
        <title>Genomic analysis of the entomopathogenic nematode Steinernema hermaphroditum.</title>
        <authorList>
            <person name="Schwarz E.M."/>
            <person name="Heppert J.K."/>
            <person name="Baniya A."/>
            <person name="Schwartz H.T."/>
            <person name="Tan C.-H."/>
            <person name="Antoshechkin I."/>
            <person name="Sternberg P.W."/>
            <person name="Goodrich-Blair H."/>
            <person name="Dillman A.R."/>
        </authorList>
    </citation>
    <scope>NUCLEOTIDE SEQUENCE</scope>
    <source>
        <strain evidence="8">PS9179</strain>
        <tissue evidence="8">Whole animal</tissue>
    </source>
</reference>
<keyword evidence="5" id="KW-0175">Coiled coil</keyword>
<feature type="chain" id="PRO_5041265035" description="Fatty-acid and retinol-binding protein 1" evidence="7">
    <location>
        <begin position="20"/>
        <end position="195"/>
    </location>
</feature>
<evidence type="ECO:0000256" key="7">
    <source>
        <dbReference type="SAM" id="SignalP"/>
    </source>
</evidence>
<keyword evidence="4 7" id="KW-0732">Signal</keyword>
<evidence type="ECO:0000256" key="5">
    <source>
        <dbReference type="ARBA" id="ARBA00023054"/>
    </source>
</evidence>
<evidence type="ECO:0000313" key="9">
    <source>
        <dbReference type="Proteomes" id="UP001175271"/>
    </source>
</evidence>
<dbReference type="GO" id="GO:0005576">
    <property type="term" value="C:extracellular region"/>
    <property type="evidence" value="ECO:0007669"/>
    <property type="project" value="UniProtKB-SubCell"/>
</dbReference>
<protein>
    <recommendedName>
        <fullName evidence="10">Fatty-acid and retinol-binding protein 1</fullName>
    </recommendedName>
</protein>
<name>A0AA39I7Y4_9BILA</name>
<evidence type="ECO:0000256" key="6">
    <source>
        <dbReference type="ARBA" id="ARBA00023121"/>
    </source>
</evidence>
<evidence type="ECO:0000256" key="2">
    <source>
        <dbReference type="ARBA" id="ARBA00006648"/>
    </source>
</evidence>
<dbReference type="EMBL" id="JAUCMV010000002">
    <property type="protein sequence ID" value="KAK0418740.1"/>
    <property type="molecule type" value="Genomic_DNA"/>
</dbReference>
<comment type="similarity">
    <text evidence="2">Belongs to the fatty-acid and retinol-binding protein (FARBP) family.</text>
</comment>
<dbReference type="Gene3D" id="1.20.120.1100">
    <property type="match status" value="1"/>
</dbReference>
<feature type="signal peptide" evidence="7">
    <location>
        <begin position="1"/>
        <end position="19"/>
    </location>
</feature>
<evidence type="ECO:0000256" key="1">
    <source>
        <dbReference type="ARBA" id="ARBA00004613"/>
    </source>
</evidence>
<dbReference type="GO" id="GO:0008289">
    <property type="term" value="F:lipid binding"/>
    <property type="evidence" value="ECO:0007669"/>
    <property type="project" value="UniProtKB-KW"/>
</dbReference>
<dbReference type="Proteomes" id="UP001175271">
    <property type="component" value="Unassembled WGS sequence"/>
</dbReference>
<evidence type="ECO:0000313" key="8">
    <source>
        <dbReference type="EMBL" id="KAK0418740.1"/>
    </source>
</evidence>
<comment type="subcellular location">
    <subcellularLocation>
        <location evidence="1">Secreted</location>
    </subcellularLocation>
</comment>
<keyword evidence="6" id="KW-0446">Lipid-binding</keyword>